<accession>A0A8R2LWY1</accession>
<dbReference type="GO" id="GO:0005886">
    <property type="term" value="C:plasma membrane"/>
    <property type="evidence" value="ECO:0007669"/>
    <property type="project" value="TreeGrafter"/>
</dbReference>
<dbReference type="PANTHER" id="PTHR11690">
    <property type="entry name" value="AMILORIDE-SENSITIVE SODIUM CHANNEL-RELATED"/>
    <property type="match status" value="1"/>
</dbReference>
<evidence type="ECO:0000256" key="10">
    <source>
        <dbReference type="ARBA" id="ARBA00023201"/>
    </source>
</evidence>
<protein>
    <submittedName>
        <fullName evidence="15">Uncharacterized protein</fullName>
    </submittedName>
</protein>
<evidence type="ECO:0000256" key="1">
    <source>
        <dbReference type="ARBA" id="ARBA00004141"/>
    </source>
</evidence>
<keyword evidence="8 12" id="KW-0406">Ion transport</keyword>
<keyword evidence="9 14" id="KW-0472">Membrane</keyword>
<evidence type="ECO:0000256" key="2">
    <source>
        <dbReference type="ARBA" id="ARBA00007193"/>
    </source>
</evidence>
<dbReference type="PANTHER" id="PTHR11690:SF248">
    <property type="entry name" value="PICKPOCKET 17, ISOFORM A"/>
    <property type="match status" value="1"/>
</dbReference>
<evidence type="ECO:0000256" key="12">
    <source>
        <dbReference type="RuleBase" id="RU000679"/>
    </source>
</evidence>
<dbReference type="Proteomes" id="UP000005204">
    <property type="component" value="Unassembled WGS sequence"/>
</dbReference>
<reference evidence="15" key="2">
    <citation type="submission" date="2022-06" db="UniProtKB">
        <authorList>
            <consortium name="EnsemblMetazoa"/>
        </authorList>
    </citation>
    <scope>IDENTIFICATION</scope>
    <source>
        <strain evidence="15">p50T (Dazao)</strain>
    </source>
</reference>
<dbReference type="Pfam" id="PF00858">
    <property type="entry name" value="ASC"/>
    <property type="match status" value="1"/>
</dbReference>
<keyword evidence="7" id="KW-0915">Sodium</keyword>
<dbReference type="InterPro" id="IPR001873">
    <property type="entry name" value="ENaC"/>
</dbReference>
<keyword evidence="6 14" id="KW-1133">Transmembrane helix</keyword>
<feature type="compositionally biased region" description="Polar residues" evidence="13">
    <location>
        <begin position="429"/>
        <end position="439"/>
    </location>
</feature>
<evidence type="ECO:0000256" key="7">
    <source>
        <dbReference type="ARBA" id="ARBA00023053"/>
    </source>
</evidence>
<feature type="region of interest" description="Disordered" evidence="13">
    <location>
        <begin position="416"/>
        <end position="439"/>
    </location>
</feature>
<keyword evidence="16" id="KW-1185">Reference proteome</keyword>
<evidence type="ECO:0000256" key="6">
    <source>
        <dbReference type="ARBA" id="ARBA00022989"/>
    </source>
</evidence>
<reference evidence="16" key="1">
    <citation type="journal article" date="2008" name="Insect Biochem. Mol. Biol.">
        <title>The genome of a lepidopteran model insect, the silkworm Bombyx mori.</title>
        <authorList>
            <consortium name="International Silkworm Genome Consortium"/>
        </authorList>
    </citation>
    <scope>NUCLEOTIDE SEQUENCE [LARGE SCALE GENOMIC DNA]</scope>
    <source>
        <strain evidence="16">p50T</strain>
    </source>
</reference>
<dbReference type="RefSeq" id="XP_037868486.1">
    <property type="nucleotide sequence ID" value="XM_038012558.2"/>
</dbReference>
<name>A0A8R2LWY1_BOMMO</name>
<evidence type="ECO:0000256" key="11">
    <source>
        <dbReference type="ARBA" id="ARBA00023303"/>
    </source>
</evidence>
<dbReference type="Gene3D" id="1.10.287.770">
    <property type="entry name" value="YojJ-like"/>
    <property type="match status" value="1"/>
</dbReference>
<evidence type="ECO:0000256" key="9">
    <source>
        <dbReference type="ARBA" id="ARBA00023136"/>
    </source>
</evidence>
<evidence type="ECO:0000256" key="5">
    <source>
        <dbReference type="ARBA" id="ARBA00022692"/>
    </source>
</evidence>
<evidence type="ECO:0000256" key="4">
    <source>
        <dbReference type="ARBA" id="ARBA00022461"/>
    </source>
</evidence>
<keyword evidence="10 12" id="KW-0739">Sodium transport</keyword>
<evidence type="ECO:0000313" key="15">
    <source>
        <dbReference type="EnsemblMetazoa" id="XP_037868486.1"/>
    </source>
</evidence>
<dbReference type="EnsemblMetazoa" id="XM_038012558.1">
    <property type="protein sequence ID" value="XP_037868486.1"/>
    <property type="gene ID" value="LOC101739635"/>
</dbReference>
<dbReference type="GO" id="GO:0015280">
    <property type="term" value="F:ligand-gated sodium channel activity"/>
    <property type="evidence" value="ECO:0007669"/>
    <property type="project" value="TreeGrafter"/>
</dbReference>
<proteinExistence type="inferred from homology"/>
<dbReference type="CTD" id="35006"/>
<keyword evidence="4 12" id="KW-0894">Sodium channel</keyword>
<evidence type="ECO:0000256" key="3">
    <source>
        <dbReference type="ARBA" id="ARBA00022448"/>
    </source>
</evidence>
<evidence type="ECO:0000256" key="8">
    <source>
        <dbReference type="ARBA" id="ARBA00023065"/>
    </source>
</evidence>
<feature type="transmembrane region" description="Helical" evidence="14">
    <location>
        <begin position="377"/>
        <end position="400"/>
    </location>
</feature>
<keyword evidence="11 12" id="KW-0407">Ion channel</keyword>
<keyword evidence="3 12" id="KW-0813">Transport</keyword>
<organism evidence="15 16">
    <name type="scientific">Bombyx mori</name>
    <name type="common">Silk moth</name>
    <dbReference type="NCBI Taxonomy" id="7091"/>
    <lineage>
        <taxon>Eukaryota</taxon>
        <taxon>Metazoa</taxon>
        <taxon>Ecdysozoa</taxon>
        <taxon>Arthropoda</taxon>
        <taxon>Hexapoda</taxon>
        <taxon>Insecta</taxon>
        <taxon>Pterygota</taxon>
        <taxon>Neoptera</taxon>
        <taxon>Endopterygota</taxon>
        <taxon>Lepidoptera</taxon>
        <taxon>Glossata</taxon>
        <taxon>Ditrysia</taxon>
        <taxon>Bombycoidea</taxon>
        <taxon>Bombycidae</taxon>
        <taxon>Bombycinae</taxon>
        <taxon>Bombyx</taxon>
    </lineage>
</organism>
<comment type="subcellular location">
    <subcellularLocation>
        <location evidence="1">Membrane</location>
        <topology evidence="1">Multi-pass membrane protein</topology>
    </subcellularLocation>
</comment>
<dbReference type="GeneID" id="101739635"/>
<evidence type="ECO:0000256" key="13">
    <source>
        <dbReference type="SAM" id="MobiDB-lite"/>
    </source>
</evidence>
<feature type="transmembrane region" description="Helical" evidence="14">
    <location>
        <begin position="21"/>
        <end position="38"/>
    </location>
</feature>
<sequence length="439" mass="49842">MTEIAMPESSLKQKCRECVKGYNLLKTLVIVVCLGVVLQQISTCIQKLFVDIPITTYTHFDFNKTILYPSLTFCREPPYKFQKLLDHGLHAHPRFTSTWVSFNFSSITLDDLWDEITYTDDEMFVQYGLNGDPQNVELKPMLGFAMGRCYTMNPKILSTQATKTTGYSVTLRHSAEDVATSTSVHPPGYHVHVHYIREPYTEVEVYNGGLVDHLYVNVGETMDVKLKVDEYVMISSEDDLCTYDDHYSANVCTAQFVWDETGAEAGCSGPWMESNLPRCDNFTSMRTLISAYIKSYNGHNCVVCPRFCRSYLYNTYVTARQSLYSWDSTGNQWKAKSGDATLQIQLYLYFNSMMVSVYEERYNYDWNLFLSDLGGSIGFLLGLSVIGIMDVLGKGWCLFIKPCFKKAKSQASNVPTVAEDSGRHAQCPAPNNWNKKTGE</sequence>
<comment type="similarity">
    <text evidence="2 12">Belongs to the amiloride-sensitive sodium channel (TC 1.A.6) family.</text>
</comment>
<dbReference type="AlphaFoldDB" id="A0A8R2LWY1"/>
<evidence type="ECO:0000313" key="16">
    <source>
        <dbReference type="Proteomes" id="UP000005204"/>
    </source>
</evidence>
<dbReference type="KEGG" id="bmor:101739635"/>
<keyword evidence="5 12" id="KW-0812">Transmembrane</keyword>
<evidence type="ECO:0000256" key="14">
    <source>
        <dbReference type="SAM" id="Phobius"/>
    </source>
</evidence>
<dbReference type="PRINTS" id="PR01078">
    <property type="entry name" value="AMINACHANNEL"/>
</dbReference>